<evidence type="ECO:0000256" key="1">
    <source>
        <dbReference type="SAM" id="MobiDB-lite"/>
    </source>
</evidence>
<name>A0AAE0T2S6_9BIVA</name>
<feature type="domain" description="NodB homology" evidence="3">
    <location>
        <begin position="58"/>
        <end position="179"/>
    </location>
</feature>
<dbReference type="Gene3D" id="3.20.20.370">
    <property type="entry name" value="Glycoside hydrolase/deacetylase"/>
    <property type="match status" value="1"/>
</dbReference>
<reference evidence="4" key="1">
    <citation type="journal article" date="2021" name="Genome Biol. Evol.">
        <title>A High-Quality Reference Genome for a Parasitic Bivalve with Doubly Uniparental Inheritance (Bivalvia: Unionida).</title>
        <authorList>
            <person name="Smith C.H."/>
        </authorList>
    </citation>
    <scope>NUCLEOTIDE SEQUENCE</scope>
    <source>
        <strain evidence="4">CHS0354</strain>
    </source>
</reference>
<feature type="region of interest" description="Disordered" evidence="1">
    <location>
        <begin position="773"/>
        <end position="823"/>
    </location>
</feature>
<dbReference type="AlphaFoldDB" id="A0AAE0T2S6"/>
<protein>
    <recommendedName>
        <fullName evidence="3">NodB homology domain-containing protein</fullName>
    </recommendedName>
</protein>
<feature type="signal peptide" evidence="2">
    <location>
        <begin position="1"/>
        <end position="21"/>
    </location>
</feature>
<dbReference type="InterPro" id="IPR002509">
    <property type="entry name" value="NODB_dom"/>
</dbReference>
<feature type="compositionally biased region" description="Polar residues" evidence="1">
    <location>
        <begin position="604"/>
        <end position="619"/>
    </location>
</feature>
<feature type="region of interest" description="Disordered" evidence="1">
    <location>
        <begin position="596"/>
        <end position="636"/>
    </location>
</feature>
<feature type="compositionally biased region" description="Basic and acidic residues" evidence="1">
    <location>
        <begin position="773"/>
        <end position="796"/>
    </location>
</feature>
<dbReference type="PANTHER" id="PTHR45985:SF8">
    <property type="entry name" value="CHITIN DEACETYLASE-LIKE 9, ISOFORM A"/>
    <property type="match status" value="1"/>
</dbReference>
<evidence type="ECO:0000313" key="4">
    <source>
        <dbReference type="EMBL" id="KAK3602765.1"/>
    </source>
</evidence>
<evidence type="ECO:0000259" key="3">
    <source>
        <dbReference type="Pfam" id="PF01522"/>
    </source>
</evidence>
<dbReference type="Pfam" id="PF01522">
    <property type="entry name" value="Polysacc_deac_1"/>
    <property type="match status" value="1"/>
</dbReference>
<reference evidence="4" key="3">
    <citation type="submission" date="2023-05" db="EMBL/GenBank/DDBJ databases">
        <authorList>
            <person name="Smith C.H."/>
        </authorList>
    </citation>
    <scope>NUCLEOTIDE SEQUENCE</scope>
    <source>
        <strain evidence="4">CHS0354</strain>
        <tissue evidence="4">Mantle</tissue>
    </source>
</reference>
<keyword evidence="5" id="KW-1185">Reference proteome</keyword>
<proteinExistence type="predicted"/>
<comment type="caution">
    <text evidence="4">The sequence shown here is derived from an EMBL/GenBank/DDBJ whole genome shotgun (WGS) entry which is preliminary data.</text>
</comment>
<dbReference type="InterPro" id="IPR052740">
    <property type="entry name" value="CE4"/>
</dbReference>
<dbReference type="Proteomes" id="UP001195483">
    <property type="component" value="Unassembled WGS sequence"/>
</dbReference>
<feature type="compositionally biased region" description="Polar residues" evidence="1">
    <location>
        <begin position="801"/>
        <end position="811"/>
    </location>
</feature>
<dbReference type="EMBL" id="JAEAOA010001682">
    <property type="protein sequence ID" value="KAK3602765.1"/>
    <property type="molecule type" value="Genomic_DNA"/>
</dbReference>
<dbReference type="SUPFAM" id="SSF88713">
    <property type="entry name" value="Glycoside hydrolase/deacetylase"/>
    <property type="match status" value="1"/>
</dbReference>
<feature type="chain" id="PRO_5041972281" description="NodB homology domain-containing protein" evidence="2">
    <location>
        <begin position="22"/>
        <end position="835"/>
    </location>
</feature>
<dbReference type="GO" id="GO:0016810">
    <property type="term" value="F:hydrolase activity, acting on carbon-nitrogen (but not peptide) bonds"/>
    <property type="evidence" value="ECO:0007669"/>
    <property type="project" value="InterPro"/>
</dbReference>
<gene>
    <name evidence="4" type="ORF">CHS0354_027763</name>
</gene>
<keyword evidence="2" id="KW-0732">Signal</keyword>
<dbReference type="InterPro" id="IPR011330">
    <property type="entry name" value="Glyco_hydro/deAcase_b/a-brl"/>
</dbReference>
<accession>A0AAE0T2S6</accession>
<evidence type="ECO:0000256" key="2">
    <source>
        <dbReference type="SAM" id="SignalP"/>
    </source>
</evidence>
<evidence type="ECO:0000313" key="5">
    <source>
        <dbReference type="Proteomes" id="UP001195483"/>
    </source>
</evidence>
<sequence length="835" mass="97329">MLNPLVIVIAITLFLIQPVTGSPKQCTECLNDHTCNPPDCFCCRDKFLFPFKFSEIPQMVYFTFDDAVTEQVAVFYRELFDGSRKNPNGCPISMTLFISHDNTKYPIVNEFYRKGMEIASHSVTHSQLNTSNFLTEAKSQRENLAKLAGIPVESIKGWRSPYLKPTGDFQPSTLKELGYLYDATLTFSKRNLREKAPTPFTLDYGWPYDCKVNPCPAGVHNGFWEVPVVSLMDYKQQYDCVYVDGCMNPPPDETAAYQFLWENFNSYYTNSRIPFGINMHPSWFYYPDRLKAMNRFIQKLTSLNDVYIVNVGQVIEWLMNPTPLSKLSTFAPWNTCRSNITFSSQVQDPSMVSLITTEQQPSRPLSSAEIRRQHILHRMQRIREELRHRRLNTDAENLQPLIIQQQQLQQQQQKQFIEQQRLQQVRQQQNIIVPSSISDRSDIRVPQVTRQHKETVGILRPQLGKRQQTIRANWPTKQHAQTQMQQTENHWLSRLEHIRQRHQNSQLHTTGNETNTRQEDVFPQARNSLISDIAHVHDVRIMQMKTPNSGIEQAGQSAISVQNHFPERTVQLHQIPTKETVQPLQIRFTTATPNFDRINDSRVDQQPLQPSTEAVISDNSWHHSQQENAEQPRLWNSPFQSGNAGLERDVTVDRRLTLEPQTHNTKVQDHWFTTQVPSQKSKSFTTVTYAPVFGSRQSITLITTEAPTTLSTENPLAKQSRIQQEHMRMHNQTIARQKQQEELIRKEQLEMLRRQQEELHRTMEIELQRKQERDFAERQKQERERHQQLELQRQRAQETQSKPSPDTQQTNSQSSASASSRRDSWRAFLRMLLGQ</sequence>
<dbReference type="GO" id="GO:0005975">
    <property type="term" value="P:carbohydrate metabolic process"/>
    <property type="evidence" value="ECO:0007669"/>
    <property type="project" value="InterPro"/>
</dbReference>
<reference evidence="4" key="2">
    <citation type="journal article" date="2021" name="Genome Biol. Evol.">
        <title>Developing a high-quality reference genome for a parasitic bivalve with doubly uniparental inheritance (Bivalvia: Unionida).</title>
        <authorList>
            <person name="Smith C.H."/>
        </authorList>
    </citation>
    <scope>NUCLEOTIDE SEQUENCE</scope>
    <source>
        <strain evidence="4">CHS0354</strain>
        <tissue evidence="4">Mantle</tissue>
    </source>
</reference>
<dbReference type="PANTHER" id="PTHR45985">
    <property type="match status" value="1"/>
</dbReference>
<organism evidence="4 5">
    <name type="scientific">Potamilus streckersoni</name>
    <dbReference type="NCBI Taxonomy" id="2493646"/>
    <lineage>
        <taxon>Eukaryota</taxon>
        <taxon>Metazoa</taxon>
        <taxon>Spiralia</taxon>
        <taxon>Lophotrochozoa</taxon>
        <taxon>Mollusca</taxon>
        <taxon>Bivalvia</taxon>
        <taxon>Autobranchia</taxon>
        <taxon>Heteroconchia</taxon>
        <taxon>Palaeoheterodonta</taxon>
        <taxon>Unionida</taxon>
        <taxon>Unionoidea</taxon>
        <taxon>Unionidae</taxon>
        <taxon>Ambleminae</taxon>
        <taxon>Lampsilini</taxon>
        <taxon>Potamilus</taxon>
    </lineage>
</organism>